<dbReference type="PANTHER" id="PTHR36435:SF1">
    <property type="entry name" value="CAAX AMINO TERMINAL PROTEASE FAMILY PROTEIN"/>
    <property type="match status" value="1"/>
</dbReference>
<feature type="domain" description="CAAX prenyl protease 2/Lysostaphin resistance protein A-like" evidence="2">
    <location>
        <begin position="136"/>
        <end position="224"/>
    </location>
</feature>
<dbReference type="InterPro" id="IPR052710">
    <property type="entry name" value="CAAX_protease"/>
</dbReference>
<proteinExistence type="predicted"/>
<evidence type="ECO:0000259" key="2">
    <source>
        <dbReference type="Pfam" id="PF02517"/>
    </source>
</evidence>
<reference evidence="3 4" key="1">
    <citation type="submission" date="2020-07" db="EMBL/GenBank/DDBJ databases">
        <title>Sequencing the genomes of 1000 actinobacteria strains.</title>
        <authorList>
            <person name="Klenk H.-P."/>
        </authorList>
    </citation>
    <scope>NUCLEOTIDE SEQUENCE [LARGE SCALE GENOMIC DNA]</scope>
    <source>
        <strain evidence="3 4">DSM 44749</strain>
    </source>
</reference>
<dbReference type="Pfam" id="PF02517">
    <property type="entry name" value="Rce1-like"/>
    <property type="match status" value="1"/>
</dbReference>
<feature type="transmembrane region" description="Helical" evidence="1">
    <location>
        <begin position="54"/>
        <end position="74"/>
    </location>
</feature>
<dbReference type="RefSeq" id="WP_179760720.1">
    <property type="nucleotide sequence ID" value="NZ_BAAAJZ010000008.1"/>
</dbReference>
<accession>A0A852VXR0</accession>
<dbReference type="EMBL" id="JACCCZ010000001">
    <property type="protein sequence ID" value="NYG01297.1"/>
    <property type="molecule type" value="Genomic_DNA"/>
</dbReference>
<protein>
    <recommendedName>
        <fullName evidence="2">CAAX prenyl protease 2/Lysostaphin resistance protein A-like domain-containing protein</fullName>
    </recommendedName>
</protein>
<dbReference type="PANTHER" id="PTHR36435">
    <property type="entry name" value="SLR1288 PROTEIN"/>
    <property type="match status" value="1"/>
</dbReference>
<evidence type="ECO:0000256" key="1">
    <source>
        <dbReference type="SAM" id="Phobius"/>
    </source>
</evidence>
<feature type="transmembrane region" description="Helical" evidence="1">
    <location>
        <begin position="20"/>
        <end position="42"/>
    </location>
</feature>
<comment type="caution">
    <text evidence="3">The sequence shown here is derived from an EMBL/GenBank/DDBJ whole genome shotgun (WGS) entry which is preliminary data.</text>
</comment>
<dbReference type="GO" id="GO:0004175">
    <property type="term" value="F:endopeptidase activity"/>
    <property type="evidence" value="ECO:0007669"/>
    <property type="project" value="UniProtKB-ARBA"/>
</dbReference>
<keyword evidence="1" id="KW-1133">Transmembrane helix</keyword>
<feature type="transmembrane region" description="Helical" evidence="1">
    <location>
        <begin position="168"/>
        <end position="201"/>
    </location>
</feature>
<dbReference type="GO" id="GO:0080120">
    <property type="term" value="P:CAAX-box protein maturation"/>
    <property type="evidence" value="ECO:0007669"/>
    <property type="project" value="UniProtKB-ARBA"/>
</dbReference>
<feature type="transmembrane region" description="Helical" evidence="1">
    <location>
        <begin position="94"/>
        <end position="118"/>
    </location>
</feature>
<evidence type="ECO:0000313" key="3">
    <source>
        <dbReference type="EMBL" id="NYG01297.1"/>
    </source>
</evidence>
<keyword evidence="1" id="KW-0812">Transmembrane</keyword>
<name>A0A852VXR0_PSEA5</name>
<dbReference type="InterPro" id="IPR003675">
    <property type="entry name" value="Rce1/LyrA-like_dom"/>
</dbReference>
<keyword evidence="4" id="KW-1185">Reference proteome</keyword>
<organism evidence="3 4">
    <name type="scientific">Pseudonocardia alni</name>
    <name type="common">Amycolata alni</name>
    <dbReference type="NCBI Taxonomy" id="33907"/>
    <lineage>
        <taxon>Bacteria</taxon>
        <taxon>Bacillati</taxon>
        <taxon>Actinomycetota</taxon>
        <taxon>Actinomycetes</taxon>
        <taxon>Pseudonocardiales</taxon>
        <taxon>Pseudonocardiaceae</taxon>
        <taxon>Pseudonocardia</taxon>
    </lineage>
</organism>
<gene>
    <name evidence="3" type="ORF">HDA37_001582</name>
</gene>
<feature type="transmembrane region" description="Helical" evidence="1">
    <location>
        <begin position="130"/>
        <end position="148"/>
    </location>
</feature>
<sequence length="236" mass="23701">MSRSSSASPVVTGTGPRPGWVEVVVGLVVLAAVAYGGGPLVLRTLDPGPLAGGLFLAALSGIAGIAGFAAAVAVRRRPLPEFGVRATSVRWLLLGAAGAVLAFVVSRLLVVGMVALGIEPENIQGAYADAGSGGAWSVALSLLFLAVLTPLGEELLFRGVVTSALLRYGAVVGVLGSAVVFALAHGLNVVFLTALVVGLVAGELRRRSGSVWPGVVTHLVHNAMAQVVALAFAGVL</sequence>
<dbReference type="AlphaFoldDB" id="A0A852VXR0"/>
<keyword evidence="1" id="KW-0472">Membrane</keyword>
<dbReference type="Proteomes" id="UP000549695">
    <property type="component" value="Unassembled WGS sequence"/>
</dbReference>
<evidence type="ECO:0000313" key="4">
    <source>
        <dbReference type="Proteomes" id="UP000549695"/>
    </source>
</evidence>